<comment type="caution">
    <text evidence="1">The sequence shown here is derived from an EMBL/GenBank/DDBJ whole genome shotgun (WGS) entry which is preliminary data.</text>
</comment>
<organism evidence="1 2">
    <name type="scientific">Araneus ventricosus</name>
    <name type="common">Orbweaver spider</name>
    <name type="synonym">Epeira ventricosa</name>
    <dbReference type="NCBI Taxonomy" id="182803"/>
    <lineage>
        <taxon>Eukaryota</taxon>
        <taxon>Metazoa</taxon>
        <taxon>Ecdysozoa</taxon>
        <taxon>Arthropoda</taxon>
        <taxon>Chelicerata</taxon>
        <taxon>Arachnida</taxon>
        <taxon>Araneae</taxon>
        <taxon>Araneomorphae</taxon>
        <taxon>Entelegynae</taxon>
        <taxon>Araneoidea</taxon>
        <taxon>Araneidae</taxon>
        <taxon>Araneus</taxon>
    </lineage>
</organism>
<accession>A0A4Y2U1N7</accession>
<keyword evidence="2" id="KW-1185">Reference proteome</keyword>
<dbReference type="EMBL" id="BGPR01033102">
    <property type="protein sequence ID" value="GBO06925.1"/>
    <property type="molecule type" value="Genomic_DNA"/>
</dbReference>
<protein>
    <submittedName>
        <fullName evidence="1">Uncharacterized protein</fullName>
    </submittedName>
</protein>
<evidence type="ECO:0000313" key="1">
    <source>
        <dbReference type="EMBL" id="GBO06925.1"/>
    </source>
</evidence>
<gene>
    <name evidence="1" type="ORF">AVEN_166411_1</name>
</gene>
<name>A0A4Y2U1N7_ARAVE</name>
<proteinExistence type="predicted"/>
<dbReference type="Proteomes" id="UP000499080">
    <property type="component" value="Unassembled WGS sequence"/>
</dbReference>
<sequence>MAGFKLVINCQAAPRKRRDITPHSSNCYPIHLGCHSWRLHASGHSDPLRLFILPAFKKGPLPRSRERSPVSFPTGLHFVVFAFVREPRS</sequence>
<dbReference type="AlphaFoldDB" id="A0A4Y2U1N7"/>
<evidence type="ECO:0000313" key="2">
    <source>
        <dbReference type="Proteomes" id="UP000499080"/>
    </source>
</evidence>
<reference evidence="1 2" key="1">
    <citation type="journal article" date="2019" name="Sci. Rep.">
        <title>Orb-weaving spider Araneus ventricosus genome elucidates the spidroin gene catalogue.</title>
        <authorList>
            <person name="Kono N."/>
            <person name="Nakamura H."/>
            <person name="Ohtoshi R."/>
            <person name="Moran D.A.P."/>
            <person name="Shinohara A."/>
            <person name="Yoshida Y."/>
            <person name="Fujiwara M."/>
            <person name="Mori M."/>
            <person name="Tomita M."/>
            <person name="Arakawa K."/>
        </authorList>
    </citation>
    <scope>NUCLEOTIDE SEQUENCE [LARGE SCALE GENOMIC DNA]</scope>
</reference>